<evidence type="ECO:0000313" key="2">
    <source>
        <dbReference type="EMBL" id="AQQ58854.1"/>
    </source>
</evidence>
<name>A0A1Q2LEH8_9HELI</name>
<dbReference type="EMBL" id="CP019645">
    <property type="protein sequence ID" value="AQQ58854.1"/>
    <property type="molecule type" value="Genomic_DNA"/>
</dbReference>
<dbReference type="RefSeq" id="WP_077387995.1">
    <property type="nucleotide sequence ID" value="NZ_CP019645.1"/>
</dbReference>
<dbReference type="Proteomes" id="UP000188298">
    <property type="component" value="Chromosome"/>
</dbReference>
<accession>A0A1Q2LEH8</accession>
<proteinExistence type="predicted"/>
<dbReference type="AlphaFoldDB" id="A0A1Q2LEH8"/>
<reference evidence="2 3" key="1">
    <citation type="submission" date="2017-02" db="EMBL/GenBank/DDBJ databases">
        <title>Whole genome sequencing of Helicobacter bilis strain AAQJH.</title>
        <authorList>
            <person name="Conlan S."/>
            <person name="Thomas P.J."/>
            <person name="Mullikin J."/>
            <person name="Palmore T.N."/>
            <person name="Frank K.M."/>
            <person name="Segre J.A."/>
        </authorList>
    </citation>
    <scope>NUCLEOTIDE SEQUENCE [LARGE SCALE GENOMIC DNA]</scope>
    <source>
        <strain evidence="2 3">AAQJH</strain>
    </source>
</reference>
<dbReference type="KEGG" id="hbl:XJ32_00695"/>
<evidence type="ECO:0000256" key="1">
    <source>
        <dbReference type="SAM" id="Coils"/>
    </source>
</evidence>
<sequence>MSIKQTRQIWYRFYIEPYFDKGDIKRLKEAIVSYLTKDIAGKDKTSGVKKQFDTFKQIQEEYFKVILPFMLSNEKLDNFVQNYLNIGIHHRRNFSNAQNMIRANITQLDILSYKEDSFYRHFVELAKIDQEINKLNNNADEKQVQEIRDKLDSIKKLSFKDFENTKEILQEYIKDIESKKETY</sequence>
<organism evidence="2 3">
    <name type="scientific">Helicobacter bilis</name>
    <dbReference type="NCBI Taxonomy" id="37372"/>
    <lineage>
        <taxon>Bacteria</taxon>
        <taxon>Pseudomonadati</taxon>
        <taxon>Campylobacterota</taxon>
        <taxon>Epsilonproteobacteria</taxon>
        <taxon>Campylobacterales</taxon>
        <taxon>Helicobacteraceae</taxon>
        <taxon>Helicobacter</taxon>
    </lineage>
</organism>
<evidence type="ECO:0000313" key="3">
    <source>
        <dbReference type="Proteomes" id="UP000188298"/>
    </source>
</evidence>
<keyword evidence="1" id="KW-0175">Coiled coil</keyword>
<gene>
    <name evidence="2" type="ORF">XJ32_00695</name>
</gene>
<feature type="coiled-coil region" evidence="1">
    <location>
        <begin position="125"/>
        <end position="157"/>
    </location>
</feature>
<protein>
    <submittedName>
        <fullName evidence="2">Uncharacterized protein</fullName>
    </submittedName>
</protein>